<dbReference type="SUPFAM" id="SSF57850">
    <property type="entry name" value="RING/U-box"/>
    <property type="match status" value="1"/>
</dbReference>
<dbReference type="Proteomes" id="UP001347796">
    <property type="component" value="Unassembled WGS sequence"/>
</dbReference>
<dbReference type="Gene3D" id="3.30.40.10">
    <property type="entry name" value="Zinc/RING finger domain, C3HC4 (zinc finger)"/>
    <property type="match status" value="1"/>
</dbReference>
<dbReference type="Pfam" id="PF13639">
    <property type="entry name" value="zf-RING_2"/>
    <property type="match status" value="1"/>
</dbReference>
<dbReference type="PANTHER" id="PTHR22937">
    <property type="entry name" value="E3 UBIQUITIN-PROTEIN LIGASE RNF165"/>
    <property type="match status" value="1"/>
</dbReference>
<evidence type="ECO:0000259" key="10">
    <source>
        <dbReference type="PROSITE" id="PS50089"/>
    </source>
</evidence>
<evidence type="ECO:0000313" key="11">
    <source>
        <dbReference type="EMBL" id="KAK6184974.1"/>
    </source>
</evidence>
<evidence type="ECO:0000256" key="8">
    <source>
        <dbReference type="PROSITE-ProRule" id="PRU00175"/>
    </source>
</evidence>
<keyword evidence="7" id="KW-0862">Zinc</keyword>
<comment type="caution">
    <text evidence="11">The sequence shown here is derived from an EMBL/GenBank/DDBJ whole genome shotgun (WGS) entry which is preliminary data.</text>
</comment>
<dbReference type="InterPro" id="IPR013083">
    <property type="entry name" value="Znf_RING/FYVE/PHD"/>
</dbReference>
<evidence type="ECO:0000256" key="1">
    <source>
        <dbReference type="ARBA" id="ARBA00000900"/>
    </source>
</evidence>
<evidence type="ECO:0000256" key="6">
    <source>
        <dbReference type="ARBA" id="ARBA00022786"/>
    </source>
</evidence>
<keyword evidence="6" id="KW-0833">Ubl conjugation pathway</keyword>
<dbReference type="GO" id="GO:0005634">
    <property type="term" value="C:nucleus"/>
    <property type="evidence" value="ECO:0007669"/>
    <property type="project" value="TreeGrafter"/>
</dbReference>
<dbReference type="InterPro" id="IPR001841">
    <property type="entry name" value="Znf_RING"/>
</dbReference>
<dbReference type="PANTHER" id="PTHR22937:SF65">
    <property type="entry name" value="E3 UBIQUITIN-PROTEIN LIGASE ARK2C"/>
    <property type="match status" value="1"/>
</dbReference>
<feature type="region of interest" description="Disordered" evidence="9">
    <location>
        <begin position="284"/>
        <end position="412"/>
    </location>
</feature>
<dbReference type="GO" id="GO:0061630">
    <property type="term" value="F:ubiquitin protein ligase activity"/>
    <property type="evidence" value="ECO:0007669"/>
    <property type="project" value="UniProtKB-EC"/>
</dbReference>
<evidence type="ECO:0000256" key="5">
    <source>
        <dbReference type="ARBA" id="ARBA00022771"/>
    </source>
</evidence>
<keyword evidence="5 8" id="KW-0863">Zinc-finger</keyword>
<feature type="domain" description="RING-type" evidence="10">
    <location>
        <begin position="958"/>
        <end position="999"/>
    </location>
</feature>
<dbReference type="InterPro" id="IPR045191">
    <property type="entry name" value="MBR1/2-like"/>
</dbReference>
<dbReference type="CDD" id="cd16681">
    <property type="entry name" value="RING-H2_RNF111"/>
    <property type="match status" value="1"/>
</dbReference>
<feature type="compositionally biased region" description="Polar residues" evidence="9">
    <location>
        <begin position="290"/>
        <end position="302"/>
    </location>
</feature>
<reference evidence="11 12" key="1">
    <citation type="submission" date="2024-01" db="EMBL/GenBank/DDBJ databases">
        <title>The genome of the rayed Mediterranean limpet Patella caerulea (Linnaeus, 1758).</title>
        <authorList>
            <person name="Anh-Thu Weber A."/>
            <person name="Halstead-Nussloch G."/>
        </authorList>
    </citation>
    <scope>NUCLEOTIDE SEQUENCE [LARGE SCALE GENOMIC DNA]</scope>
    <source>
        <strain evidence="11">AATW-2023a</strain>
        <tissue evidence="11">Whole specimen</tissue>
    </source>
</reference>
<dbReference type="EC" id="2.3.2.27" evidence="2"/>
<evidence type="ECO:0000256" key="9">
    <source>
        <dbReference type="SAM" id="MobiDB-lite"/>
    </source>
</evidence>
<keyword evidence="12" id="KW-1185">Reference proteome</keyword>
<dbReference type="AlphaFoldDB" id="A0AAN8JY96"/>
<organism evidence="11 12">
    <name type="scientific">Patella caerulea</name>
    <name type="common">Rayed Mediterranean limpet</name>
    <dbReference type="NCBI Taxonomy" id="87958"/>
    <lineage>
        <taxon>Eukaryota</taxon>
        <taxon>Metazoa</taxon>
        <taxon>Spiralia</taxon>
        <taxon>Lophotrochozoa</taxon>
        <taxon>Mollusca</taxon>
        <taxon>Gastropoda</taxon>
        <taxon>Patellogastropoda</taxon>
        <taxon>Patelloidea</taxon>
        <taxon>Patellidae</taxon>
        <taxon>Patella</taxon>
    </lineage>
</organism>
<dbReference type="PROSITE" id="PS50089">
    <property type="entry name" value="ZF_RING_2"/>
    <property type="match status" value="1"/>
</dbReference>
<dbReference type="EMBL" id="JAZGQO010000006">
    <property type="protein sequence ID" value="KAK6184974.1"/>
    <property type="molecule type" value="Genomic_DNA"/>
</dbReference>
<evidence type="ECO:0000256" key="3">
    <source>
        <dbReference type="ARBA" id="ARBA00022679"/>
    </source>
</evidence>
<gene>
    <name evidence="11" type="ORF">SNE40_007310</name>
</gene>
<keyword evidence="3" id="KW-0808">Transferase</keyword>
<dbReference type="SMART" id="SM00184">
    <property type="entry name" value="RING"/>
    <property type="match status" value="1"/>
</dbReference>
<evidence type="ECO:0000256" key="4">
    <source>
        <dbReference type="ARBA" id="ARBA00022723"/>
    </source>
</evidence>
<feature type="compositionally biased region" description="Basic and acidic residues" evidence="9">
    <location>
        <begin position="303"/>
        <end position="318"/>
    </location>
</feature>
<proteinExistence type="predicted"/>
<dbReference type="GO" id="GO:0008270">
    <property type="term" value="F:zinc ion binding"/>
    <property type="evidence" value="ECO:0007669"/>
    <property type="project" value="UniProtKB-KW"/>
</dbReference>
<feature type="region of interest" description="Disordered" evidence="9">
    <location>
        <begin position="462"/>
        <end position="483"/>
    </location>
</feature>
<sequence>MENNILPESSGAPWQGPGVPVVLKEEEDEEIVVDGGEKSLTAVLDAPGPSHLTASPLPLSIQSELNVRAEALVEQTLGLTHGEEEMWQSTEEDIDVVSLDASNNRNVVDNREDRVTVDAVQTVSAQNATLTEDFRNYMGHLSNLSNSPVNSHAVWQGAANRPTYMCPSEEDGCNMWAGVPKKHRPLPPCNHSSNSPYFEDNTQMNFQRPDANERRERGHQPPVMYLQPPRPDGMFDSTNPYALFNLPLPSLPRNSCCQDRTSDRRRYGIFNLKRDGSSRCNAVAAGGSNGRQVSSQGVQQNTDKSELSQDDRTADRFTSRSVGTDNIDMAAVNGEGSRREDRNIIVPHSTPGSHPKPDEHTRSINSGESSSRTSAHYDLNNLASSRRDRRRPHNNRPIPDSAAVARSVPQVPQPTQATVAMDTDHDFVTNCNEQPMRTCASSQEVPKSDCRHNVSNVTEFGRNAASIESADPDSTQFEPGERGVRVESPIVPDVHISDGTDDSDVEVVRIETSRTRNRQESSGRATVVVDLTESDDENNNVASTASQTVTELPAAATQTPASPVPVLLVPPPPINPTSSNIPPPPFIPRCYPNLHHYHLHQPPPAHAQHLQNPRPAHTCRMHEHVNCQDHNFTCNGHCATGACPDRFNHRDNSHCRQHNIVPSVHAHSHNRHAHNPHTGQPASNSHNHDYRLQHPCVGSCNHVSQIHRPSAQPPRAHIHHHHYHPAPFTPPHVAMPAHPRLVHQHQQSEMSCNHVDPSANAAMFGGRDPMCGRNDSMHQHQAVPDTMVLHPQPRPLPDPMSLHAQTRPSCMMTSQHSQVPLSHSDVLMQSGTSQPGPSPTPTPNLQHQHLHHHLYHYHLNPSRLNPFWPMRLTPFMPPMPEMPPFPPIPAFAHLPRNMQMRLGGMVIHSPAFEYFDGRGGNVNRGATQAVIEQNTLPHKYKKIKRCPENEENDQQEKCTICLSEFEDGEDVRRLPCMHLFHIECVDQWLCTNKKCPICRVDIEAGSKDRLSAD</sequence>
<comment type="catalytic activity">
    <reaction evidence="1">
        <text>S-ubiquitinyl-[E2 ubiquitin-conjugating enzyme]-L-cysteine + [acceptor protein]-L-lysine = [E2 ubiquitin-conjugating enzyme]-L-cysteine + N(6)-ubiquitinyl-[acceptor protein]-L-lysine.</text>
        <dbReference type="EC" id="2.3.2.27"/>
    </reaction>
</comment>
<evidence type="ECO:0000256" key="2">
    <source>
        <dbReference type="ARBA" id="ARBA00012483"/>
    </source>
</evidence>
<evidence type="ECO:0000313" key="12">
    <source>
        <dbReference type="Proteomes" id="UP001347796"/>
    </source>
</evidence>
<evidence type="ECO:0000256" key="7">
    <source>
        <dbReference type="ARBA" id="ARBA00022833"/>
    </source>
</evidence>
<name>A0AAN8JY96_PATCE</name>
<protein>
    <recommendedName>
        <fullName evidence="2">RING-type E3 ubiquitin transferase</fullName>
        <ecNumber evidence="2">2.3.2.27</ecNumber>
    </recommendedName>
</protein>
<accession>A0AAN8JY96</accession>
<feature type="compositionally biased region" description="Polar residues" evidence="9">
    <location>
        <begin position="363"/>
        <end position="374"/>
    </location>
</feature>
<feature type="region of interest" description="Disordered" evidence="9">
    <location>
        <begin position="827"/>
        <end position="846"/>
    </location>
</feature>
<keyword evidence="4" id="KW-0479">Metal-binding</keyword>